<evidence type="ECO:0000313" key="1">
    <source>
        <dbReference type="EMBL" id="EKT60100.1"/>
    </source>
</evidence>
<protein>
    <submittedName>
        <fullName evidence="1">Uncharacterized protein</fullName>
    </submittedName>
</protein>
<accession>K8WV73</accession>
<dbReference type="AlphaFoldDB" id="K8WV73"/>
<dbReference type="RefSeq" id="WP_008914807.1">
    <property type="nucleotide sequence ID" value="NZ_CM001773.1"/>
</dbReference>
<gene>
    <name evidence="1" type="ORF">OO7_04714</name>
</gene>
<proteinExistence type="predicted"/>
<sequence>MKIEIVSINDSVNENSSESDFKKVLNSVKHKGKSKKSFKVRTVKNAIRQKDNKRKKKEEIALIWGISSLLK</sequence>
<comment type="caution">
    <text evidence="1">The sequence shown here is derived from an EMBL/GenBank/DDBJ whole genome shotgun (WGS) entry which is preliminary data.</text>
</comment>
<dbReference type="Proteomes" id="UP000010290">
    <property type="component" value="Chromosome"/>
</dbReference>
<organism evidence="1 2">
    <name type="scientific">Providencia sneebia DSM 19967</name>
    <dbReference type="NCBI Taxonomy" id="1141660"/>
    <lineage>
        <taxon>Bacteria</taxon>
        <taxon>Pseudomonadati</taxon>
        <taxon>Pseudomonadota</taxon>
        <taxon>Gammaproteobacteria</taxon>
        <taxon>Enterobacterales</taxon>
        <taxon>Morganellaceae</taxon>
        <taxon>Providencia</taxon>
    </lineage>
</organism>
<dbReference type="HOGENOM" id="CLU_2736862_0_0_6"/>
<name>K8WV73_9GAMM</name>
<keyword evidence="2" id="KW-1185">Reference proteome</keyword>
<reference evidence="1 2" key="1">
    <citation type="journal article" date="2012" name="BMC Genomics">
        <title>Comparative genomics of bacteria in the genus Providencia isolated from wild Drosophila melanogaster.</title>
        <authorList>
            <person name="Galac M.R."/>
            <person name="Lazzaro B.P."/>
        </authorList>
    </citation>
    <scope>NUCLEOTIDE SEQUENCE [LARGE SCALE GENOMIC DNA]</scope>
    <source>
        <strain evidence="1 2">DSM 19967</strain>
    </source>
</reference>
<dbReference type="EMBL" id="AKKN01000005">
    <property type="protein sequence ID" value="EKT60100.1"/>
    <property type="molecule type" value="Genomic_DNA"/>
</dbReference>
<evidence type="ECO:0000313" key="2">
    <source>
        <dbReference type="Proteomes" id="UP000010290"/>
    </source>
</evidence>